<dbReference type="Proteomes" id="UP001501391">
    <property type="component" value="Unassembled WGS sequence"/>
</dbReference>
<protein>
    <submittedName>
        <fullName evidence="2">Uncharacterized protein</fullName>
    </submittedName>
</protein>
<keyword evidence="3" id="KW-1185">Reference proteome</keyword>
<proteinExistence type="predicted"/>
<organism evidence="2 3">
    <name type="scientific">Streptomyces bangladeshensis</name>
    <dbReference type="NCBI Taxonomy" id="295352"/>
    <lineage>
        <taxon>Bacteria</taxon>
        <taxon>Bacillati</taxon>
        <taxon>Actinomycetota</taxon>
        <taxon>Actinomycetes</taxon>
        <taxon>Kitasatosporales</taxon>
        <taxon>Streptomycetaceae</taxon>
        <taxon>Streptomyces</taxon>
    </lineage>
</organism>
<feature type="compositionally biased region" description="Basic and acidic residues" evidence="1">
    <location>
        <begin position="8"/>
        <end position="19"/>
    </location>
</feature>
<evidence type="ECO:0000313" key="3">
    <source>
        <dbReference type="Proteomes" id="UP001501391"/>
    </source>
</evidence>
<sequence length="71" mass="7839">MPPPRNRRGAEARRTDRGEGLLLAGERAEGEGQVPRPLPHRAEAFRLVTVDDVVAVVVEGCPPQTRRAQWS</sequence>
<feature type="region of interest" description="Disordered" evidence="1">
    <location>
        <begin position="1"/>
        <end position="21"/>
    </location>
</feature>
<comment type="caution">
    <text evidence="2">The sequence shown here is derived from an EMBL/GenBank/DDBJ whole genome shotgun (WGS) entry which is preliminary data.</text>
</comment>
<evidence type="ECO:0000256" key="1">
    <source>
        <dbReference type="SAM" id="MobiDB-lite"/>
    </source>
</evidence>
<dbReference type="EMBL" id="BAAAOQ010000012">
    <property type="protein sequence ID" value="GAA2197972.1"/>
    <property type="molecule type" value="Genomic_DNA"/>
</dbReference>
<reference evidence="2 3" key="1">
    <citation type="journal article" date="2019" name="Int. J. Syst. Evol. Microbiol.">
        <title>The Global Catalogue of Microorganisms (GCM) 10K type strain sequencing project: providing services to taxonomists for standard genome sequencing and annotation.</title>
        <authorList>
            <consortium name="The Broad Institute Genomics Platform"/>
            <consortium name="The Broad Institute Genome Sequencing Center for Infectious Disease"/>
            <person name="Wu L."/>
            <person name="Ma J."/>
        </authorList>
    </citation>
    <scope>NUCLEOTIDE SEQUENCE [LARGE SCALE GENOMIC DNA]</scope>
    <source>
        <strain evidence="2 3">JCM 14924</strain>
    </source>
</reference>
<accession>A0ABN3BN15</accession>
<name>A0ABN3BN15_9ACTN</name>
<gene>
    <name evidence="2" type="ORF">GCM10009787_38710</name>
</gene>
<evidence type="ECO:0000313" key="2">
    <source>
        <dbReference type="EMBL" id="GAA2197972.1"/>
    </source>
</evidence>